<feature type="transmembrane region" description="Helical" evidence="1">
    <location>
        <begin position="94"/>
        <end position="116"/>
    </location>
</feature>
<evidence type="ECO:0000313" key="4">
    <source>
        <dbReference type="Proteomes" id="UP000033038"/>
    </source>
</evidence>
<reference evidence="3 4" key="1">
    <citation type="submission" date="2014-07" db="EMBL/GenBank/DDBJ databases">
        <title>Methanogenic archaea and the global carbon cycle.</title>
        <authorList>
            <person name="Henriksen J.R."/>
            <person name="Luke J."/>
            <person name="Reinhart S."/>
            <person name="Benedict M.N."/>
            <person name="Youngblut N.D."/>
            <person name="Metcalf M.E."/>
            <person name="Whitaker R.J."/>
            <person name="Metcalf W.W."/>
        </authorList>
    </citation>
    <scope>NUCLEOTIDE SEQUENCE [LARGE SCALE GENOMIC DNA]</scope>
    <source>
        <strain evidence="3 4">Wiesmoor</strain>
    </source>
</reference>
<feature type="transmembrane region" description="Helical" evidence="1">
    <location>
        <begin position="37"/>
        <end position="59"/>
    </location>
</feature>
<dbReference type="GO" id="GO:0016020">
    <property type="term" value="C:membrane"/>
    <property type="evidence" value="ECO:0007669"/>
    <property type="project" value="InterPro"/>
</dbReference>
<keyword evidence="1" id="KW-0472">Membrane</keyword>
<feature type="transmembrane region" description="Helical" evidence="1">
    <location>
        <begin position="247"/>
        <end position="264"/>
    </location>
</feature>
<dbReference type="AlphaFoldDB" id="A0A0E3LLK6"/>
<dbReference type="PANTHER" id="PTHR22911:SF79">
    <property type="entry name" value="MOBA-LIKE NTP TRANSFERASE DOMAIN-CONTAINING PROTEIN"/>
    <property type="match status" value="1"/>
</dbReference>
<dbReference type="InterPro" id="IPR037185">
    <property type="entry name" value="EmrE-like"/>
</dbReference>
<feature type="transmembrane region" description="Helical" evidence="1">
    <location>
        <begin position="12"/>
        <end position="31"/>
    </location>
</feature>
<feature type="transmembrane region" description="Helical" evidence="1">
    <location>
        <begin position="125"/>
        <end position="141"/>
    </location>
</feature>
<feature type="transmembrane region" description="Helical" evidence="1">
    <location>
        <begin position="215"/>
        <end position="235"/>
    </location>
</feature>
<feature type="transmembrane region" description="Helical" evidence="1">
    <location>
        <begin position="185"/>
        <end position="203"/>
    </location>
</feature>
<dbReference type="SUPFAM" id="SSF103481">
    <property type="entry name" value="Multidrug resistance efflux transporter EmrE"/>
    <property type="match status" value="2"/>
</dbReference>
<feature type="domain" description="EamA" evidence="2">
    <location>
        <begin position="8"/>
        <end position="139"/>
    </location>
</feature>
<feature type="transmembrane region" description="Helical" evidence="1">
    <location>
        <begin position="153"/>
        <end position="173"/>
    </location>
</feature>
<name>A0A0E3LLK6_METBA</name>
<accession>A0A0E3LLK6</accession>
<feature type="transmembrane region" description="Helical" evidence="1">
    <location>
        <begin position="71"/>
        <end position="88"/>
    </location>
</feature>
<organism evidence="3 4">
    <name type="scientific">Methanosarcina barkeri str. Wiesmoor</name>
    <dbReference type="NCBI Taxonomy" id="1434109"/>
    <lineage>
        <taxon>Archaea</taxon>
        <taxon>Methanobacteriati</taxon>
        <taxon>Methanobacteriota</taxon>
        <taxon>Stenosarchaea group</taxon>
        <taxon>Methanomicrobia</taxon>
        <taxon>Methanosarcinales</taxon>
        <taxon>Methanosarcinaceae</taxon>
        <taxon>Methanosarcina</taxon>
    </lineage>
</organism>
<sequence>MEPQHVKANIQIIAASVIYGFSGIFFMYVKNMAAGTVVFYQLLFGLLALVGYLAVTGKLSGIRLRGKRKTLILLGALNAGVMVSYYMAVSFINVSISVLLLYTAPFYVLLLAPLFLKEKLNKKNFFALILSLAGVVMVIGPENFVYGSGIEPAYLFGVLMGLFSGFFYACVTITSRYLRNEYSGLEQLFISTFVTLLLLLPFVKQASVTALIENLPVLLFLGVTITSVGSILYFTGLLHVKAQNASILSLLEPVSAIFFAYLLLKDPISAETLLGCVLILSSSFLASLEEESKTEEEPVFKEKLPAVP</sequence>
<keyword evidence="1" id="KW-0812">Transmembrane</keyword>
<dbReference type="KEGG" id="mbw:MSBRW_2183"/>
<evidence type="ECO:0000313" key="3">
    <source>
        <dbReference type="EMBL" id="AKB51436.1"/>
    </source>
</evidence>
<gene>
    <name evidence="3" type="ORF">MSBRW_2183</name>
</gene>
<proteinExistence type="predicted"/>
<keyword evidence="1" id="KW-1133">Transmembrane helix</keyword>
<dbReference type="Pfam" id="PF00892">
    <property type="entry name" value="EamA"/>
    <property type="match status" value="2"/>
</dbReference>
<evidence type="ECO:0000259" key="2">
    <source>
        <dbReference type="Pfam" id="PF00892"/>
    </source>
</evidence>
<dbReference type="EMBL" id="CP009526">
    <property type="protein sequence ID" value="AKB51436.1"/>
    <property type="molecule type" value="Genomic_DNA"/>
</dbReference>
<dbReference type="PATRIC" id="fig|1434109.4.peg.2811"/>
<feature type="domain" description="EamA" evidence="2">
    <location>
        <begin position="156"/>
        <end position="287"/>
    </location>
</feature>
<protein>
    <submittedName>
        <fullName evidence="3">Integral membrane protein</fullName>
    </submittedName>
</protein>
<dbReference type="GeneID" id="24823715"/>
<dbReference type="Proteomes" id="UP000033038">
    <property type="component" value="Chromosome"/>
</dbReference>
<dbReference type="InterPro" id="IPR000620">
    <property type="entry name" value="EamA_dom"/>
</dbReference>
<dbReference type="PANTHER" id="PTHR22911">
    <property type="entry name" value="ACYL-MALONYL CONDENSING ENZYME-RELATED"/>
    <property type="match status" value="1"/>
</dbReference>
<dbReference type="RefSeq" id="WP_011307500.1">
    <property type="nucleotide sequence ID" value="NZ_CP009526.1"/>
</dbReference>
<dbReference type="HOGENOM" id="CLU_033863_15_0_2"/>
<evidence type="ECO:0000256" key="1">
    <source>
        <dbReference type="SAM" id="Phobius"/>
    </source>
</evidence>